<dbReference type="AlphaFoldDB" id="A0A0G4MJW1"/>
<keyword evidence="3" id="KW-1185">Reference proteome</keyword>
<proteinExistence type="predicted"/>
<organism evidence="1 3">
    <name type="scientific">Verticillium longisporum</name>
    <name type="common">Verticillium dahliae var. longisporum</name>
    <dbReference type="NCBI Taxonomy" id="100787"/>
    <lineage>
        <taxon>Eukaryota</taxon>
        <taxon>Fungi</taxon>
        <taxon>Dikarya</taxon>
        <taxon>Ascomycota</taxon>
        <taxon>Pezizomycotina</taxon>
        <taxon>Sordariomycetes</taxon>
        <taxon>Hypocreomycetidae</taxon>
        <taxon>Glomerellales</taxon>
        <taxon>Plectosphaerellaceae</taxon>
        <taxon>Verticillium</taxon>
    </lineage>
</organism>
<evidence type="ECO:0000313" key="4">
    <source>
        <dbReference type="Proteomes" id="UP000045706"/>
    </source>
</evidence>
<sequence length="89" mass="9799">MVNFMTSKDVKKKQATLDDLLQLDTVKKAGSLAATSEKKFARKASDLDKAVDTMYQGLEHLIGEFENLVSRSALSHSEEAGQLLQDIEA</sequence>
<dbReference type="EMBL" id="CVQI01035801">
    <property type="protein sequence ID" value="CRK46538.1"/>
    <property type="molecule type" value="Genomic_DNA"/>
</dbReference>
<dbReference type="Proteomes" id="UP000045706">
    <property type="component" value="Unassembled WGS sequence"/>
</dbReference>
<accession>A0A0G4MJW1</accession>
<dbReference type="EMBL" id="CVQH01023063">
    <property type="protein sequence ID" value="CRK34546.1"/>
    <property type="molecule type" value="Genomic_DNA"/>
</dbReference>
<name>A0A0G4MJW1_VERLO</name>
<evidence type="ECO:0000313" key="1">
    <source>
        <dbReference type="EMBL" id="CRK34546.1"/>
    </source>
</evidence>
<evidence type="ECO:0000313" key="2">
    <source>
        <dbReference type="EMBL" id="CRK46538.1"/>
    </source>
</evidence>
<dbReference type="STRING" id="100787.A0A0G4MJW1"/>
<protein>
    <submittedName>
        <fullName evidence="1">Uncharacterized protein</fullName>
    </submittedName>
</protein>
<reference evidence="3 4" key="1">
    <citation type="submission" date="2015-05" db="EMBL/GenBank/DDBJ databases">
        <authorList>
            <person name="Fogelqvist Johan"/>
        </authorList>
    </citation>
    <scope>NUCLEOTIDE SEQUENCE [LARGE SCALE GENOMIC DNA]</scope>
    <source>
        <strain evidence="1">VL1</strain>
        <strain evidence="2">VL2</strain>
    </source>
</reference>
<gene>
    <name evidence="1" type="ORF">BN1708_019531</name>
    <name evidence="2" type="ORF">BN1723_020064</name>
</gene>
<dbReference type="Proteomes" id="UP000044602">
    <property type="component" value="Unassembled WGS sequence"/>
</dbReference>
<evidence type="ECO:0000313" key="3">
    <source>
        <dbReference type="Proteomes" id="UP000044602"/>
    </source>
</evidence>
<feature type="non-terminal residue" evidence="1">
    <location>
        <position position="89"/>
    </location>
</feature>